<name>X8DEA1_9MYCO</name>
<proteinExistence type="predicted"/>
<evidence type="ECO:0000313" key="2">
    <source>
        <dbReference type="Proteomes" id="UP000023351"/>
    </source>
</evidence>
<dbReference type="AlphaFoldDB" id="X8DEA1"/>
<protein>
    <submittedName>
        <fullName evidence="1">Uncharacterized protein</fullName>
    </submittedName>
</protein>
<evidence type="ECO:0000313" key="1">
    <source>
        <dbReference type="EMBL" id="EUA66401.1"/>
    </source>
</evidence>
<dbReference type="Proteomes" id="UP000023351">
    <property type="component" value="Unassembled WGS sequence"/>
</dbReference>
<dbReference type="PATRIC" id="fig|1299321.3.peg.4524"/>
<gene>
    <name evidence="1" type="ORF">I540_4694</name>
</gene>
<reference evidence="1 2" key="1">
    <citation type="submission" date="2013-12" db="EMBL/GenBank/DDBJ databases">
        <authorList>
            <person name="Zelazny A."/>
            <person name="Olivier K."/>
            <person name="Holland S."/>
            <person name="Lenaerts A."/>
            <person name="Ordway D."/>
            <person name="DeGroote M.A."/>
            <person name="Parker T."/>
            <person name="Sizemore C."/>
            <person name="Tallon L.J."/>
            <person name="Sadzewicz L.K."/>
            <person name="Sengamalay N."/>
            <person name="Fraser C.M."/>
            <person name="Hine E."/>
            <person name="Shefchek K.A."/>
            <person name="Das S.P."/>
            <person name="Tettelin H."/>
        </authorList>
    </citation>
    <scope>NUCLEOTIDE SEQUENCE [LARGE SCALE GENOMIC DNA]</scope>
    <source>
        <strain evidence="1 2">1513</strain>
    </source>
</reference>
<comment type="caution">
    <text evidence="1">The sequence shown here is derived from an EMBL/GenBank/DDBJ whole genome shotgun (WGS) entry which is preliminary data.</text>
</comment>
<organism evidence="1 2">
    <name type="scientific">Mycobacteroides abscessus subsp. bolletii 1513</name>
    <dbReference type="NCBI Taxonomy" id="1299321"/>
    <lineage>
        <taxon>Bacteria</taxon>
        <taxon>Bacillati</taxon>
        <taxon>Actinomycetota</taxon>
        <taxon>Actinomycetes</taxon>
        <taxon>Mycobacteriales</taxon>
        <taxon>Mycobacteriaceae</taxon>
        <taxon>Mycobacteroides</taxon>
        <taxon>Mycobacteroides abscessus</taxon>
    </lineage>
</organism>
<sequence length="223" mass="23846">MIALLVVAVIGAFGLGAVFGHQRWTVTNTVSVDQFGSVCESVQRTFIADRGPNPTSNTGPAEIPGMPIEFTIPQGLNVGVVSNRWPSEVTAEQNLSPNEDQQRVGIVDIAPINNTIYSMGSLPKSASNMAVAQVLTQQFINSLGAVEAKCEPTYWVGPNLPGDLERVEVTDGQGQTTTAIVAVVGIKEARVLLFARGNAQYPEISKDLIVQLGRTMRLTQKPS</sequence>
<dbReference type="EMBL" id="JAOJ01000003">
    <property type="protein sequence ID" value="EUA66401.1"/>
    <property type="molecule type" value="Genomic_DNA"/>
</dbReference>
<accession>X8DEA1</accession>